<dbReference type="PANTHER" id="PTHR43617">
    <property type="entry name" value="L-AMINO ACID N-ACETYLTRANSFERASE"/>
    <property type="match status" value="1"/>
</dbReference>
<accession>A0A1X7AFB6</accession>
<evidence type="ECO:0000259" key="1">
    <source>
        <dbReference type="PROSITE" id="PS51186"/>
    </source>
</evidence>
<dbReference type="Proteomes" id="UP000196573">
    <property type="component" value="Unassembled WGS sequence"/>
</dbReference>
<dbReference type="CDD" id="cd04301">
    <property type="entry name" value="NAT_SF"/>
    <property type="match status" value="1"/>
</dbReference>
<proteinExistence type="predicted"/>
<keyword evidence="2" id="KW-0808">Transferase</keyword>
<dbReference type="InterPro" id="IPR016181">
    <property type="entry name" value="Acyl_CoA_acyltransferase"/>
</dbReference>
<protein>
    <submittedName>
        <fullName evidence="2">Putative acetyltransferase</fullName>
    </submittedName>
</protein>
<keyword evidence="3" id="KW-1185">Reference proteome</keyword>
<dbReference type="InterPro" id="IPR050276">
    <property type="entry name" value="MshD_Acetyltransferase"/>
</dbReference>
<sequence length="165" mass="19061">MKIRRIKSADKESFIKLWDTIYAEGCYLQKPPPSDDIIERVIHKVEERTLPNFVAVDNHRVVANVEVFPGSMSGIEREHADQIGILGIQIHQNYREQGLGRKLMRMALDDSRRHGFKEIELHVFSSNQRAINLYQSLGFIYQHDSGEEQLPNGEKVISQCMRLSL</sequence>
<dbReference type="SUPFAM" id="SSF55729">
    <property type="entry name" value="Acyl-CoA N-acyltransferases (Nat)"/>
    <property type="match status" value="1"/>
</dbReference>
<organism evidence="2 3">
    <name type="scientific">Parendozoicomonas haliclonae</name>
    <dbReference type="NCBI Taxonomy" id="1960125"/>
    <lineage>
        <taxon>Bacteria</taxon>
        <taxon>Pseudomonadati</taxon>
        <taxon>Pseudomonadota</taxon>
        <taxon>Gammaproteobacteria</taxon>
        <taxon>Oceanospirillales</taxon>
        <taxon>Endozoicomonadaceae</taxon>
        <taxon>Parendozoicomonas</taxon>
    </lineage>
</organism>
<dbReference type="Pfam" id="PF00583">
    <property type="entry name" value="Acetyltransf_1"/>
    <property type="match status" value="1"/>
</dbReference>
<feature type="domain" description="N-acetyltransferase" evidence="1">
    <location>
        <begin position="1"/>
        <end position="165"/>
    </location>
</feature>
<dbReference type="GO" id="GO:0016747">
    <property type="term" value="F:acyltransferase activity, transferring groups other than amino-acyl groups"/>
    <property type="evidence" value="ECO:0007669"/>
    <property type="project" value="InterPro"/>
</dbReference>
<dbReference type="AlphaFoldDB" id="A0A1X7AFB6"/>
<reference evidence="2 3" key="1">
    <citation type="submission" date="2017-03" db="EMBL/GenBank/DDBJ databases">
        <authorList>
            <person name="Afonso C.L."/>
            <person name="Miller P.J."/>
            <person name="Scott M.A."/>
            <person name="Spackman E."/>
            <person name="Goraichik I."/>
            <person name="Dimitrov K.M."/>
            <person name="Suarez D.L."/>
            <person name="Swayne D.E."/>
        </authorList>
    </citation>
    <scope>NUCLEOTIDE SEQUENCE [LARGE SCALE GENOMIC DNA]</scope>
    <source>
        <strain evidence="2">SB41UT1</strain>
    </source>
</reference>
<gene>
    <name evidence="2" type="ORF">EHSB41UT_00444</name>
</gene>
<dbReference type="InterPro" id="IPR000182">
    <property type="entry name" value="GNAT_dom"/>
</dbReference>
<evidence type="ECO:0000313" key="2">
    <source>
        <dbReference type="EMBL" id="SMA34745.1"/>
    </source>
</evidence>
<dbReference type="EMBL" id="FWPT01000001">
    <property type="protein sequence ID" value="SMA34745.1"/>
    <property type="molecule type" value="Genomic_DNA"/>
</dbReference>
<name>A0A1X7AFB6_9GAMM</name>
<dbReference type="RefSeq" id="WP_165767122.1">
    <property type="nucleotide sequence ID" value="NZ_CBCSCN010000004.1"/>
</dbReference>
<dbReference type="PANTHER" id="PTHR43617:SF34">
    <property type="entry name" value="PUTATIVE-RELATED"/>
    <property type="match status" value="1"/>
</dbReference>
<evidence type="ECO:0000313" key="3">
    <source>
        <dbReference type="Proteomes" id="UP000196573"/>
    </source>
</evidence>
<dbReference type="Gene3D" id="3.40.630.30">
    <property type="match status" value="1"/>
</dbReference>
<dbReference type="PROSITE" id="PS51186">
    <property type="entry name" value="GNAT"/>
    <property type="match status" value="1"/>
</dbReference>